<dbReference type="SMART" id="SM00320">
    <property type="entry name" value="WD40"/>
    <property type="match status" value="7"/>
</dbReference>
<dbReference type="EMBL" id="SJPX01000006">
    <property type="protein sequence ID" value="TWU46781.1"/>
    <property type="molecule type" value="Genomic_DNA"/>
</dbReference>
<dbReference type="InterPro" id="IPR036322">
    <property type="entry name" value="WD40_repeat_dom_sf"/>
</dbReference>
<dbReference type="OrthoDB" id="223117at2"/>
<dbReference type="InterPro" id="IPR009056">
    <property type="entry name" value="Cyt_c-like_dom"/>
</dbReference>
<reference evidence="9 10" key="1">
    <citation type="submission" date="2019-02" db="EMBL/GenBank/DDBJ databases">
        <title>Deep-cultivation of Planctomycetes and their phenomic and genomic characterization uncovers novel biology.</title>
        <authorList>
            <person name="Wiegand S."/>
            <person name="Jogler M."/>
            <person name="Boedeker C."/>
            <person name="Pinto D."/>
            <person name="Vollmers J."/>
            <person name="Rivas-Marin E."/>
            <person name="Kohn T."/>
            <person name="Peeters S.H."/>
            <person name="Heuer A."/>
            <person name="Rast P."/>
            <person name="Oberbeckmann S."/>
            <person name="Bunk B."/>
            <person name="Jeske O."/>
            <person name="Meyerdierks A."/>
            <person name="Storesund J.E."/>
            <person name="Kallscheuer N."/>
            <person name="Luecker S."/>
            <person name="Lage O.M."/>
            <person name="Pohl T."/>
            <person name="Merkel B.J."/>
            <person name="Hornburger P."/>
            <person name="Mueller R.-W."/>
            <person name="Bruemmer F."/>
            <person name="Labrenz M."/>
            <person name="Spormann A.M."/>
            <person name="Op Den Camp H."/>
            <person name="Overmann J."/>
            <person name="Amann R."/>
            <person name="Jetten M.S.M."/>
            <person name="Mascher T."/>
            <person name="Medema M.H."/>
            <person name="Devos D.P."/>
            <person name="Kaster A.-K."/>
            <person name="Ovreas L."/>
            <person name="Rohde M."/>
            <person name="Galperin M.Y."/>
            <person name="Jogler C."/>
        </authorList>
    </citation>
    <scope>NUCLEOTIDE SEQUENCE [LARGE SCALE GENOMIC DNA]</scope>
    <source>
        <strain evidence="9 10">Poly59</strain>
    </source>
</reference>
<dbReference type="PROSITE" id="PS51007">
    <property type="entry name" value="CYTC"/>
    <property type="match status" value="1"/>
</dbReference>
<evidence type="ECO:0000256" key="2">
    <source>
        <dbReference type="ARBA" id="ARBA00022723"/>
    </source>
</evidence>
<keyword evidence="3" id="KW-0677">Repeat</keyword>
<dbReference type="Pfam" id="PF07635">
    <property type="entry name" value="PSCyt1"/>
    <property type="match status" value="1"/>
</dbReference>
<dbReference type="AlphaFoldDB" id="A0A5C6EGA1"/>
<feature type="domain" description="Cytochrome c" evidence="8">
    <location>
        <begin position="30"/>
        <end position="131"/>
    </location>
</feature>
<dbReference type="PROSITE" id="PS50294">
    <property type="entry name" value="WD_REPEATS_REGION"/>
    <property type="match status" value="2"/>
</dbReference>
<dbReference type="PROSITE" id="PS50082">
    <property type="entry name" value="WD_REPEATS_2"/>
    <property type="match status" value="2"/>
</dbReference>
<name>A0A5C6EGA1_9BACT</name>
<dbReference type="Pfam" id="PF00400">
    <property type="entry name" value="WD40"/>
    <property type="match status" value="3"/>
</dbReference>
<dbReference type="SUPFAM" id="SSF50978">
    <property type="entry name" value="WD40 repeat-like"/>
    <property type="match status" value="2"/>
</dbReference>
<comment type="caution">
    <text evidence="9">The sequence shown here is derived from an EMBL/GenBank/DDBJ whole genome shotgun (WGS) entry which is preliminary data.</text>
</comment>
<protein>
    <submittedName>
        <fullName evidence="9">Chromosome partition protein Smc</fullName>
    </submittedName>
</protein>
<evidence type="ECO:0000256" key="5">
    <source>
        <dbReference type="PROSITE-ProRule" id="PRU00221"/>
    </source>
</evidence>
<evidence type="ECO:0000259" key="8">
    <source>
        <dbReference type="PROSITE" id="PS51007"/>
    </source>
</evidence>
<dbReference type="InterPro" id="IPR011429">
    <property type="entry name" value="Cyt_c_Planctomycete-type"/>
</dbReference>
<keyword evidence="2 6" id="KW-0479">Metal-binding</keyword>
<keyword evidence="10" id="KW-1185">Reference proteome</keyword>
<evidence type="ECO:0000313" key="9">
    <source>
        <dbReference type="EMBL" id="TWU46781.1"/>
    </source>
</evidence>
<dbReference type="InterPro" id="IPR001680">
    <property type="entry name" value="WD40_rpt"/>
</dbReference>
<accession>A0A5C6EGA1</accession>
<keyword evidence="7" id="KW-0175">Coiled coil</keyword>
<proteinExistence type="predicted"/>
<dbReference type="RefSeq" id="WP_146537238.1">
    <property type="nucleotide sequence ID" value="NZ_SJPX01000006.1"/>
</dbReference>
<evidence type="ECO:0000256" key="7">
    <source>
        <dbReference type="SAM" id="Coils"/>
    </source>
</evidence>
<evidence type="ECO:0000313" key="10">
    <source>
        <dbReference type="Proteomes" id="UP000317977"/>
    </source>
</evidence>
<dbReference type="GO" id="GO:0020037">
    <property type="term" value="F:heme binding"/>
    <property type="evidence" value="ECO:0007669"/>
    <property type="project" value="InterPro"/>
</dbReference>
<keyword evidence="6" id="KW-0349">Heme</keyword>
<sequence>MMDKVGTTLVVFLALGIWTQTRADTLPIDELPIDREVLFSRDVAPVLKTNCVACHNARNAEGGVNLESAEQMKSSDVEDLLVPGKPDTSRLFLLASHADEPVMPPDDNDVSASNLNAMELALLRRWIESGAVVDQASIEATDHAWQPLPSALQTVYGSAMTADGRLSAISFGNRIQMFGAKSGQSVGALEIEADNQTKPAHEDFVQDLWIDSTGHHVVSAGFRNVKFWELVPFESALLPQFSLDDVLAIAINGCGDQLAVLSRRGELSVGEIGTDRWKWMKSFDIPLELVSGDQSMVQLSVGVAGHQAAIAWGNTIRIVRIDGKEPQAIDADDAITSMIWRGQDQLATADTTGHVLLWKRDGNEWKKTKFAVFDQAVLGLYSATQDPSRLVAIDVSGRVANWNETTGAFDKAGKLPSPAVSASLSPTGTTLWMTSKTGTLGHYRIADQKYVEVAKSDPIAEAQLARDNWETLVGEKLVTMHDKDVKQAEANVIAETKSIETFAKEIESKTKQRDEKQASIVEAKRSAEAAAAKLAEAKSAEQTSNLQRIELAESVKQLGAKVSELEKQLEKLKQEQTDAKKQLAAIPDAKKLADAIKAATEAATKADQVANKADSEFESAVAALRLAEATKVRGESRLKDLNAEQQRHKQVLEQIKADHETRKSNEAASKLLRDQSLAADQTLAVMSAGTRIVTRGARSDGGTTDTWSLWSSAGDWLAAMPGMPAGGKLIAAGDNCLIIEGADGNTHALNSSDRLWQHRKAIGTSTGKSPFADRVLCVDINPTGNVLATGGGDPSRSGELMLWKVSDGSLIRKIENSHSDTVFCVRFSPDGKTLATGGADRMIKLWDVETGKLIKAFEGHTHHVTAIAWNVNLRQLASGSADATVKVWDIGSGQSTQTISGLKSEVTGLVFVGREDRIGVVGGDGYFRVYRTDNGARETNSKVPGGYLYALDSNRDGSQFIVGGADGVAVIVDKAGKQLLEYSGKAD</sequence>
<dbReference type="PANTHER" id="PTHR22847:SF637">
    <property type="entry name" value="WD REPEAT DOMAIN 5B"/>
    <property type="match status" value="1"/>
</dbReference>
<feature type="coiled-coil region" evidence="7">
    <location>
        <begin position="520"/>
        <end position="585"/>
    </location>
</feature>
<keyword evidence="4 6" id="KW-0408">Iron</keyword>
<evidence type="ECO:0000256" key="3">
    <source>
        <dbReference type="ARBA" id="ARBA00022737"/>
    </source>
</evidence>
<dbReference type="GO" id="GO:0009055">
    <property type="term" value="F:electron transfer activity"/>
    <property type="evidence" value="ECO:0007669"/>
    <property type="project" value="InterPro"/>
</dbReference>
<dbReference type="PANTHER" id="PTHR22847">
    <property type="entry name" value="WD40 REPEAT PROTEIN"/>
    <property type="match status" value="1"/>
</dbReference>
<dbReference type="GO" id="GO:0046872">
    <property type="term" value="F:metal ion binding"/>
    <property type="evidence" value="ECO:0007669"/>
    <property type="project" value="UniProtKB-KW"/>
</dbReference>
<organism evidence="9 10">
    <name type="scientific">Rubripirellula reticaptiva</name>
    <dbReference type="NCBI Taxonomy" id="2528013"/>
    <lineage>
        <taxon>Bacteria</taxon>
        <taxon>Pseudomonadati</taxon>
        <taxon>Planctomycetota</taxon>
        <taxon>Planctomycetia</taxon>
        <taxon>Pirellulales</taxon>
        <taxon>Pirellulaceae</taxon>
        <taxon>Rubripirellula</taxon>
    </lineage>
</organism>
<dbReference type="InterPro" id="IPR015943">
    <property type="entry name" value="WD40/YVTN_repeat-like_dom_sf"/>
</dbReference>
<dbReference type="PROSITE" id="PS00678">
    <property type="entry name" value="WD_REPEATS_1"/>
    <property type="match status" value="2"/>
</dbReference>
<feature type="repeat" description="WD" evidence="5">
    <location>
        <begin position="857"/>
        <end position="898"/>
    </location>
</feature>
<dbReference type="CDD" id="cd00200">
    <property type="entry name" value="WD40"/>
    <property type="match status" value="1"/>
</dbReference>
<gene>
    <name evidence="9" type="primary">smc_9</name>
    <name evidence="9" type="ORF">Poly59_57540</name>
</gene>
<dbReference type="Proteomes" id="UP000317977">
    <property type="component" value="Unassembled WGS sequence"/>
</dbReference>
<dbReference type="Gene3D" id="2.130.10.10">
    <property type="entry name" value="YVTN repeat-like/Quinoprotein amine dehydrogenase"/>
    <property type="match status" value="3"/>
</dbReference>
<evidence type="ECO:0000256" key="6">
    <source>
        <dbReference type="PROSITE-ProRule" id="PRU00433"/>
    </source>
</evidence>
<evidence type="ECO:0000256" key="1">
    <source>
        <dbReference type="ARBA" id="ARBA00022574"/>
    </source>
</evidence>
<feature type="repeat" description="WD" evidence="5">
    <location>
        <begin position="815"/>
        <end position="856"/>
    </location>
</feature>
<feature type="coiled-coil region" evidence="7">
    <location>
        <begin position="624"/>
        <end position="658"/>
    </location>
</feature>
<evidence type="ECO:0000256" key="4">
    <source>
        <dbReference type="ARBA" id="ARBA00023004"/>
    </source>
</evidence>
<dbReference type="InterPro" id="IPR019775">
    <property type="entry name" value="WD40_repeat_CS"/>
</dbReference>
<keyword evidence="1 5" id="KW-0853">WD repeat</keyword>